<dbReference type="PATRIC" id="fig|1629550.3.peg.313"/>
<sequence length="544" mass="62229">MYNDFRGFINHLENPAILCSETGEILDFNAQMKKIFNFVDVDKPSNISVLDSTFNENDYFSNNRKKIQLRDLNMFVDVYSIRDYKNELQYIYLFEKSMITDKVVEDIIEHIDEVVVIFNKDGVIEKMNSLCDEILPFKRKEVLGRKIDKLVYMGLVEEPIILNMLEVKKKTYKNIVYPGGKVIAYTAVPIWDNKGEVKGGVLTGRDISRVINLDSPHAKDCTTSTNSEYISKSEVMDNIKNVVKRAAASDSSIFITGESGVGKEIIARKICKYSHRRDKPFIAINCGAIPNELLESEFFGYEEGSFTGAKKSGKKGLFEQANGGTIFLDEIGELPLQMQKKLLRVIQENTITRVGGTKPIKIDVRYVSATNISNEDLHDNLKFRQDLYYRLSVIPIKIPPLRERKEDIMPLVEYFLDLYNTKYNREIRISPKVMELLNNHSWPGNIRELKNIIERFVVLSVKNTIGEDEFNMLINLDDLSKENDLKSPIVVNGIVNLNEAYKIVDQIIIPRAIDKYGSITQASKQIGIDSSTIHRKIKSGYLKL</sequence>
<evidence type="ECO:0000256" key="3">
    <source>
        <dbReference type="ARBA" id="ARBA00023015"/>
    </source>
</evidence>
<dbReference type="PROSITE" id="PS00688">
    <property type="entry name" value="SIGMA54_INTERACT_3"/>
    <property type="match status" value="1"/>
</dbReference>
<evidence type="ECO:0000256" key="4">
    <source>
        <dbReference type="ARBA" id="ARBA00023125"/>
    </source>
</evidence>
<protein>
    <submittedName>
        <fullName evidence="8">Fis family transcriptional regulator</fullName>
    </submittedName>
</protein>
<dbReference type="Gene3D" id="3.30.450.20">
    <property type="entry name" value="PAS domain"/>
    <property type="match status" value="1"/>
</dbReference>
<keyword evidence="4" id="KW-0238">DNA-binding</keyword>
<dbReference type="PROSITE" id="PS00676">
    <property type="entry name" value="SIGMA54_INTERACT_2"/>
    <property type="match status" value="1"/>
</dbReference>
<organism evidence="8 9">
    <name type="scientific">Paraclostridium benzoelyticum</name>
    <dbReference type="NCBI Taxonomy" id="1629550"/>
    <lineage>
        <taxon>Bacteria</taxon>
        <taxon>Bacillati</taxon>
        <taxon>Bacillota</taxon>
        <taxon>Clostridia</taxon>
        <taxon>Peptostreptococcales</taxon>
        <taxon>Peptostreptococcaceae</taxon>
        <taxon>Paraclostridium</taxon>
    </lineage>
</organism>
<dbReference type="Pfam" id="PF13426">
    <property type="entry name" value="PAS_9"/>
    <property type="match status" value="1"/>
</dbReference>
<evidence type="ECO:0000259" key="7">
    <source>
        <dbReference type="PROSITE" id="PS50112"/>
    </source>
</evidence>
<dbReference type="InterPro" id="IPR003593">
    <property type="entry name" value="AAA+_ATPase"/>
</dbReference>
<dbReference type="SUPFAM" id="SSF55785">
    <property type="entry name" value="PYP-like sensor domain (PAS domain)"/>
    <property type="match status" value="1"/>
</dbReference>
<dbReference type="SUPFAM" id="SSF52540">
    <property type="entry name" value="P-loop containing nucleoside triphosphate hydrolases"/>
    <property type="match status" value="1"/>
</dbReference>
<keyword evidence="1" id="KW-0547">Nucleotide-binding</keyword>
<dbReference type="InterPro" id="IPR025662">
    <property type="entry name" value="Sigma_54_int_dom_ATP-bd_1"/>
</dbReference>
<dbReference type="PROSITE" id="PS50112">
    <property type="entry name" value="PAS"/>
    <property type="match status" value="1"/>
</dbReference>
<keyword evidence="9" id="KW-1185">Reference proteome</keyword>
<dbReference type="PROSITE" id="PS50045">
    <property type="entry name" value="SIGMA54_INTERACT_4"/>
    <property type="match status" value="1"/>
</dbReference>
<comment type="caution">
    <text evidence="8">The sequence shown here is derived from an EMBL/GenBank/DDBJ whole genome shotgun (WGS) entry which is preliminary data.</text>
</comment>
<evidence type="ECO:0000256" key="5">
    <source>
        <dbReference type="ARBA" id="ARBA00023163"/>
    </source>
</evidence>
<dbReference type="InterPro" id="IPR058031">
    <property type="entry name" value="AAA_lid_NorR"/>
</dbReference>
<dbReference type="PROSITE" id="PS00675">
    <property type="entry name" value="SIGMA54_INTERACT_1"/>
    <property type="match status" value="1"/>
</dbReference>
<evidence type="ECO:0000313" key="8">
    <source>
        <dbReference type="EMBL" id="KKY03012.1"/>
    </source>
</evidence>
<dbReference type="InterPro" id="IPR000014">
    <property type="entry name" value="PAS"/>
</dbReference>
<evidence type="ECO:0000259" key="6">
    <source>
        <dbReference type="PROSITE" id="PS50045"/>
    </source>
</evidence>
<dbReference type="Pfam" id="PF00158">
    <property type="entry name" value="Sigma54_activat"/>
    <property type="match status" value="1"/>
</dbReference>
<dbReference type="GO" id="GO:0006355">
    <property type="term" value="P:regulation of DNA-templated transcription"/>
    <property type="evidence" value="ECO:0007669"/>
    <property type="project" value="InterPro"/>
</dbReference>
<accession>A0A0M3DNM8</accession>
<feature type="domain" description="Sigma-54 factor interaction" evidence="6">
    <location>
        <begin position="229"/>
        <end position="458"/>
    </location>
</feature>
<dbReference type="PANTHER" id="PTHR32071:SF57">
    <property type="entry name" value="C4-DICARBOXYLATE TRANSPORT TRANSCRIPTIONAL REGULATORY PROTEIN DCTD"/>
    <property type="match status" value="1"/>
</dbReference>
<evidence type="ECO:0000256" key="2">
    <source>
        <dbReference type="ARBA" id="ARBA00022840"/>
    </source>
</evidence>
<dbReference type="InterPro" id="IPR035965">
    <property type="entry name" value="PAS-like_dom_sf"/>
</dbReference>
<dbReference type="Gene3D" id="1.10.8.60">
    <property type="match status" value="1"/>
</dbReference>
<dbReference type="Gene3D" id="3.40.50.300">
    <property type="entry name" value="P-loop containing nucleotide triphosphate hydrolases"/>
    <property type="match status" value="1"/>
</dbReference>
<dbReference type="InterPro" id="IPR025944">
    <property type="entry name" value="Sigma_54_int_dom_CS"/>
</dbReference>
<evidence type="ECO:0000256" key="1">
    <source>
        <dbReference type="ARBA" id="ARBA00022741"/>
    </source>
</evidence>
<dbReference type="Gene3D" id="1.10.10.60">
    <property type="entry name" value="Homeodomain-like"/>
    <property type="match status" value="1"/>
</dbReference>
<dbReference type="AlphaFoldDB" id="A0A0M3DNM8"/>
<dbReference type="InterPro" id="IPR002078">
    <property type="entry name" value="Sigma_54_int"/>
</dbReference>
<dbReference type="InterPro" id="IPR027417">
    <property type="entry name" value="P-loop_NTPase"/>
</dbReference>
<dbReference type="EMBL" id="LBBT01000004">
    <property type="protein sequence ID" value="KKY03012.1"/>
    <property type="molecule type" value="Genomic_DNA"/>
</dbReference>
<dbReference type="Proteomes" id="UP000034407">
    <property type="component" value="Unassembled WGS sequence"/>
</dbReference>
<feature type="domain" description="PAS" evidence="7">
    <location>
        <begin position="100"/>
        <end position="145"/>
    </location>
</feature>
<name>A0A0M3DNM8_9FIRM</name>
<evidence type="ECO:0000313" key="9">
    <source>
        <dbReference type="Proteomes" id="UP000034407"/>
    </source>
</evidence>
<dbReference type="OrthoDB" id="9771372at2"/>
<dbReference type="Pfam" id="PF25601">
    <property type="entry name" value="AAA_lid_14"/>
    <property type="match status" value="1"/>
</dbReference>
<dbReference type="GO" id="GO:0005524">
    <property type="term" value="F:ATP binding"/>
    <property type="evidence" value="ECO:0007669"/>
    <property type="project" value="UniProtKB-KW"/>
</dbReference>
<dbReference type="FunFam" id="3.40.50.300:FF:000006">
    <property type="entry name" value="DNA-binding transcriptional regulator NtrC"/>
    <property type="match status" value="1"/>
</dbReference>
<dbReference type="CDD" id="cd00009">
    <property type="entry name" value="AAA"/>
    <property type="match status" value="1"/>
</dbReference>
<dbReference type="InterPro" id="IPR025943">
    <property type="entry name" value="Sigma_54_int_dom_ATP-bd_2"/>
</dbReference>
<dbReference type="PANTHER" id="PTHR32071">
    <property type="entry name" value="TRANSCRIPTIONAL REGULATORY PROTEIN"/>
    <property type="match status" value="1"/>
</dbReference>
<dbReference type="SMART" id="SM00382">
    <property type="entry name" value="AAA"/>
    <property type="match status" value="1"/>
</dbReference>
<proteinExistence type="predicted"/>
<keyword evidence="3" id="KW-0805">Transcription regulation</keyword>
<reference evidence="8 9" key="1">
    <citation type="submission" date="2015-04" db="EMBL/GenBank/DDBJ databases">
        <title>Microcin producing Clostridium sp. JC272T.</title>
        <authorList>
            <person name="Jyothsna T."/>
            <person name="Sasikala C."/>
            <person name="Ramana C."/>
        </authorList>
    </citation>
    <scope>NUCLEOTIDE SEQUENCE [LARGE SCALE GENOMIC DNA]</scope>
    <source>
        <strain evidence="8 9">JC272</strain>
    </source>
</reference>
<keyword evidence="5" id="KW-0804">Transcription</keyword>
<keyword evidence="2" id="KW-0067">ATP-binding</keyword>
<gene>
    <name evidence="8" type="ORF">VN21_00095</name>
</gene>
<dbReference type="GO" id="GO:0003677">
    <property type="term" value="F:DNA binding"/>
    <property type="evidence" value="ECO:0007669"/>
    <property type="project" value="UniProtKB-KW"/>
</dbReference>